<dbReference type="EMBL" id="CP034206">
    <property type="protein sequence ID" value="QBZ59746.1"/>
    <property type="molecule type" value="Genomic_DNA"/>
</dbReference>
<dbReference type="Proteomes" id="UP000294847">
    <property type="component" value="Chromosome 3"/>
</dbReference>
<sequence length="54" mass="5747">MQGLNQRSKQKKLTAQPPEGRWTATKTPKIRGDGGVNQSATRPGERALPGAGSM</sequence>
<name>A0A4P7NDA8_PYROR</name>
<feature type="region of interest" description="Disordered" evidence="1">
    <location>
        <begin position="1"/>
        <end position="54"/>
    </location>
</feature>
<reference evidence="2 3" key="1">
    <citation type="journal article" date="2019" name="Mol. Biol. Evol.">
        <title>Blast fungal genomes show frequent chromosomal changes, gene gains and losses, and effector gene turnover.</title>
        <authorList>
            <person name="Gomez Luciano L.B."/>
            <person name="Jason Tsai I."/>
            <person name="Chuma I."/>
            <person name="Tosa Y."/>
            <person name="Chen Y.H."/>
            <person name="Li J.Y."/>
            <person name="Li M.Y."/>
            <person name="Jade Lu M.Y."/>
            <person name="Nakayashiki H."/>
            <person name="Li W.H."/>
        </authorList>
    </citation>
    <scope>NUCLEOTIDE SEQUENCE [LARGE SCALE GENOMIC DNA]</scope>
    <source>
        <strain evidence="2">MZ5-1-6</strain>
    </source>
</reference>
<accession>A0A4P7NDA8</accession>
<evidence type="ECO:0000313" key="3">
    <source>
        <dbReference type="Proteomes" id="UP000294847"/>
    </source>
</evidence>
<evidence type="ECO:0000256" key="1">
    <source>
        <dbReference type="SAM" id="MobiDB-lite"/>
    </source>
</evidence>
<organism evidence="2 3">
    <name type="scientific">Pyricularia oryzae</name>
    <name type="common">Rice blast fungus</name>
    <name type="synonym">Magnaporthe oryzae</name>
    <dbReference type="NCBI Taxonomy" id="318829"/>
    <lineage>
        <taxon>Eukaryota</taxon>
        <taxon>Fungi</taxon>
        <taxon>Dikarya</taxon>
        <taxon>Ascomycota</taxon>
        <taxon>Pezizomycotina</taxon>
        <taxon>Sordariomycetes</taxon>
        <taxon>Sordariomycetidae</taxon>
        <taxon>Magnaporthales</taxon>
        <taxon>Pyriculariaceae</taxon>
        <taxon>Pyricularia</taxon>
    </lineage>
</organism>
<evidence type="ECO:0000313" key="2">
    <source>
        <dbReference type="EMBL" id="QBZ59746.1"/>
    </source>
</evidence>
<gene>
    <name evidence="2" type="ORF">PoMZ_04709</name>
</gene>
<dbReference type="AlphaFoldDB" id="A0A4P7NDA8"/>
<proteinExistence type="predicted"/>
<protein>
    <submittedName>
        <fullName evidence="2">Uncharacterized protein</fullName>
    </submittedName>
</protein>